<evidence type="ECO:0000313" key="2">
    <source>
        <dbReference type="Proteomes" id="UP001158066"/>
    </source>
</evidence>
<gene>
    <name evidence="1" type="ORF">SAMN06296020_10916</name>
</gene>
<dbReference type="EMBL" id="FXUF01000009">
    <property type="protein sequence ID" value="SMP61283.1"/>
    <property type="molecule type" value="Genomic_DNA"/>
</dbReference>
<dbReference type="CDD" id="cd10148">
    <property type="entry name" value="CsoR-like_DUF156"/>
    <property type="match status" value="1"/>
</dbReference>
<dbReference type="GO" id="GO:0046872">
    <property type="term" value="F:metal ion binding"/>
    <property type="evidence" value="ECO:0007669"/>
    <property type="project" value="InterPro"/>
</dbReference>
<dbReference type="RefSeq" id="WP_283409675.1">
    <property type="nucleotide sequence ID" value="NZ_FXUF01000009.1"/>
</dbReference>
<proteinExistence type="predicted"/>
<dbReference type="PANTHER" id="PTHR33677">
    <property type="entry name" value="TRANSCRIPTIONAL REPRESSOR FRMR-RELATED"/>
    <property type="match status" value="1"/>
</dbReference>
<sequence>MEQQERADVIKRLKTIRGHLQGVEKMIDEGKNCDEIMQQITAIKSSVEKVGWLIIRDHAADCLMAEPMTKDEVNKTIQRIAQFLK</sequence>
<dbReference type="Pfam" id="PF02583">
    <property type="entry name" value="Trns_repr_metal"/>
    <property type="match status" value="1"/>
</dbReference>
<comment type="caution">
    <text evidence="1">The sequence shown here is derived from an EMBL/GenBank/DDBJ whole genome shotgun (WGS) entry which is preliminary data.</text>
</comment>
<dbReference type="GO" id="GO:0003677">
    <property type="term" value="F:DNA binding"/>
    <property type="evidence" value="ECO:0007669"/>
    <property type="project" value="UniProtKB-KW"/>
</dbReference>
<accession>A0AA45WWS7</accession>
<dbReference type="GO" id="GO:0045892">
    <property type="term" value="P:negative regulation of DNA-templated transcription"/>
    <property type="evidence" value="ECO:0007669"/>
    <property type="project" value="UniProtKB-ARBA"/>
</dbReference>
<dbReference type="Gene3D" id="1.20.58.1000">
    <property type="entry name" value="Metal-sensitive repressor, helix protomer"/>
    <property type="match status" value="1"/>
</dbReference>
<dbReference type="InterPro" id="IPR003735">
    <property type="entry name" value="Metal_Tscrpt_repr"/>
</dbReference>
<dbReference type="PANTHER" id="PTHR33677:SF5">
    <property type="entry name" value="TRANSCRIPTIONAL REPRESSOR FRMR"/>
    <property type="match status" value="1"/>
</dbReference>
<reference evidence="1" key="1">
    <citation type="submission" date="2017-05" db="EMBL/GenBank/DDBJ databases">
        <authorList>
            <person name="Varghese N."/>
            <person name="Submissions S."/>
        </authorList>
    </citation>
    <scope>NUCLEOTIDE SEQUENCE</scope>
    <source>
        <strain evidence="1">Su22</strain>
    </source>
</reference>
<keyword evidence="2" id="KW-1185">Reference proteome</keyword>
<protein>
    <submittedName>
        <fullName evidence="1">DNA-binding transcriptional regulator, FrmR family</fullName>
    </submittedName>
</protein>
<dbReference type="InterPro" id="IPR038390">
    <property type="entry name" value="Metal_Tscrpt_repr_sf"/>
</dbReference>
<keyword evidence="1" id="KW-0238">DNA-binding</keyword>
<name>A0AA45WWS7_9CLOT</name>
<dbReference type="Proteomes" id="UP001158066">
    <property type="component" value="Unassembled WGS sequence"/>
</dbReference>
<organism evidence="1 2">
    <name type="scientific">Anoxynatronum buryatiense</name>
    <dbReference type="NCBI Taxonomy" id="489973"/>
    <lineage>
        <taxon>Bacteria</taxon>
        <taxon>Bacillati</taxon>
        <taxon>Bacillota</taxon>
        <taxon>Clostridia</taxon>
        <taxon>Eubacteriales</taxon>
        <taxon>Clostridiaceae</taxon>
        <taxon>Anoxynatronum</taxon>
    </lineage>
</organism>
<dbReference type="AlphaFoldDB" id="A0AA45WWS7"/>
<evidence type="ECO:0000313" key="1">
    <source>
        <dbReference type="EMBL" id="SMP61283.1"/>
    </source>
</evidence>